<proteinExistence type="predicted"/>
<evidence type="ECO:0000313" key="2">
    <source>
        <dbReference type="EMBL" id="GAT52242.1"/>
    </source>
</evidence>
<dbReference type="Proteomes" id="UP000815677">
    <property type="component" value="Unassembled WGS sequence"/>
</dbReference>
<evidence type="ECO:0000256" key="1">
    <source>
        <dbReference type="SAM" id="MobiDB-lite"/>
    </source>
</evidence>
<reference evidence="2" key="1">
    <citation type="submission" date="2014-09" db="EMBL/GenBank/DDBJ databases">
        <title>Genome sequence of the luminous mushroom Mycena chlorophos for searching fungal bioluminescence genes.</title>
        <authorList>
            <person name="Tanaka Y."/>
            <person name="Kasuga D."/>
            <person name="Oba Y."/>
            <person name="Hase S."/>
            <person name="Sato K."/>
            <person name="Oba Y."/>
            <person name="Sakakibara Y."/>
        </authorList>
    </citation>
    <scope>NUCLEOTIDE SEQUENCE</scope>
</reference>
<protein>
    <submittedName>
        <fullName evidence="2">Uncharacterized protein</fullName>
    </submittedName>
</protein>
<gene>
    <name evidence="2" type="ORF">MCHLO_09313</name>
</gene>
<dbReference type="EMBL" id="DF847666">
    <property type="protein sequence ID" value="GAT52242.1"/>
    <property type="molecule type" value="Genomic_DNA"/>
</dbReference>
<organism evidence="2 3">
    <name type="scientific">Mycena chlorophos</name>
    <name type="common">Agaric fungus</name>
    <name type="synonym">Agaricus chlorophos</name>
    <dbReference type="NCBI Taxonomy" id="658473"/>
    <lineage>
        <taxon>Eukaryota</taxon>
        <taxon>Fungi</taxon>
        <taxon>Dikarya</taxon>
        <taxon>Basidiomycota</taxon>
        <taxon>Agaricomycotina</taxon>
        <taxon>Agaricomycetes</taxon>
        <taxon>Agaricomycetidae</taxon>
        <taxon>Agaricales</taxon>
        <taxon>Marasmiineae</taxon>
        <taxon>Mycenaceae</taxon>
        <taxon>Mycena</taxon>
    </lineage>
</organism>
<name>A0ABQ0LMG3_MYCCL</name>
<accession>A0ABQ0LMG3</accession>
<sequence>MPQAAQKLQVPKGCFYRNSFGDSRRQQLPLSSAREWGLEDMARICYAKAVAEDGSRFCLRFIFNATVAVEDHYSNNALHYVRLLKDAEFHSRHLQSAAGLFTPLHYGMWMMKTEGWAGVVLFSLTQWCGLSWSSLLGSRLDTMENRVLIGRTFELLHDAGIEFDGRFGVPTQLRHVLLDVEDAAVRPEAVAKGGARCYIVGLGDVAATHRCKRRMPILPIGPRVPWRSCGCEELDGVRCLLDFSEAPKGPTSVDEMIQWHDSYSERHPEYPNSTVLIAQRHRFFPEYKAVYPGVTVSLKDDSEALVLSDADGPVDPTTPMDAYTRIQLATKMLGRFKRYSSNARRAPAASRKHSASSSSSLGSQGLPVNREVITV</sequence>
<feature type="region of interest" description="Disordered" evidence="1">
    <location>
        <begin position="342"/>
        <end position="364"/>
    </location>
</feature>
<keyword evidence="3" id="KW-1185">Reference proteome</keyword>
<evidence type="ECO:0000313" key="3">
    <source>
        <dbReference type="Proteomes" id="UP000815677"/>
    </source>
</evidence>
<feature type="compositionally biased region" description="Low complexity" evidence="1">
    <location>
        <begin position="342"/>
        <end position="360"/>
    </location>
</feature>